<dbReference type="PROSITE" id="PS50850">
    <property type="entry name" value="MFS"/>
    <property type="match status" value="1"/>
</dbReference>
<feature type="transmembrane region" description="Helical" evidence="5">
    <location>
        <begin position="78"/>
        <end position="96"/>
    </location>
</feature>
<dbReference type="InterPro" id="IPR020846">
    <property type="entry name" value="MFS_dom"/>
</dbReference>
<feature type="transmembrane region" description="Helical" evidence="5">
    <location>
        <begin position="12"/>
        <end position="37"/>
    </location>
</feature>
<dbReference type="PANTHER" id="PTHR23501:SF174">
    <property type="entry name" value="MULTIDRUG EXPORT PROTEIN EMRB-RELATED"/>
    <property type="match status" value="1"/>
</dbReference>
<name>A0A382PFL4_9ZZZZ</name>
<sequence length="166" mass="17692">MFARFGPRYRYYVSFTAMLGTMAMALTATMTNVAIPVIMGTFGVGQDKVHWVSTGFIAAMTISMLLNDWCVRSFGMRVTYIGAMGIFIFGGLMGGLSNNIDLVILARCLQGIGAGIAQPLAMVLILQVFPVEQRGRAMGLLSVGIMAAPAVGPTVGGVLVDAFNWQ</sequence>
<dbReference type="AlphaFoldDB" id="A0A382PFL4"/>
<dbReference type="PANTHER" id="PTHR23501">
    <property type="entry name" value="MAJOR FACILITATOR SUPERFAMILY"/>
    <property type="match status" value="1"/>
</dbReference>
<dbReference type="Gene3D" id="1.20.1720.10">
    <property type="entry name" value="Multidrug resistance protein D"/>
    <property type="match status" value="1"/>
</dbReference>
<dbReference type="SUPFAM" id="SSF103473">
    <property type="entry name" value="MFS general substrate transporter"/>
    <property type="match status" value="1"/>
</dbReference>
<accession>A0A382PFL4</accession>
<keyword evidence="2 5" id="KW-0812">Transmembrane</keyword>
<organism evidence="7">
    <name type="scientific">marine metagenome</name>
    <dbReference type="NCBI Taxonomy" id="408172"/>
    <lineage>
        <taxon>unclassified sequences</taxon>
        <taxon>metagenomes</taxon>
        <taxon>ecological metagenomes</taxon>
    </lineage>
</organism>
<protein>
    <recommendedName>
        <fullName evidence="6">Major facilitator superfamily (MFS) profile domain-containing protein</fullName>
    </recommendedName>
</protein>
<evidence type="ECO:0000259" key="6">
    <source>
        <dbReference type="PROSITE" id="PS50850"/>
    </source>
</evidence>
<keyword evidence="3 5" id="KW-1133">Transmembrane helix</keyword>
<evidence type="ECO:0000256" key="4">
    <source>
        <dbReference type="ARBA" id="ARBA00023136"/>
    </source>
</evidence>
<comment type="subcellular location">
    <subcellularLocation>
        <location evidence="1">Membrane</location>
        <topology evidence="1">Multi-pass membrane protein</topology>
    </subcellularLocation>
</comment>
<evidence type="ECO:0000256" key="3">
    <source>
        <dbReference type="ARBA" id="ARBA00022989"/>
    </source>
</evidence>
<evidence type="ECO:0000313" key="7">
    <source>
        <dbReference type="EMBL" id="SVC71405.1"/>
    </source>
</evidence>
<evidence type="ECO:0000256" key="2">
    <source>
        <dbReference type="ARBA" id="ARBA00022692"/>
    </source>
</evidence>
<dbReference type="EMBL" id="UINC01106618">
    <property type="protein sequence ID" value="SVC71405.1"/>
    <property type="molecule type" value="Genomic_DNA"/>
</dbReference>
<feature type="transmembrane region" description="Helical" evidence="5">
    <location>
        <begin position="102"/>
        <end position="126"/>
    </location>
</feature>
<dbReference type="InterPro" id="IPR036259">
    <property type="entry name" value="MFS_trans_sf"/>
</dbReference>
<proteinExistence type="predicted"/>
<dbReference type="Pfam" id="PF07690">
    <property type="entry name" value="MFS_1"/>
    <property type="match status" value="1"/>
</dbReference>
<feature type="transmembrane region" description="Helical" evidence="5">
    <location>
        <begin position="49"/>
        <end position="66"/>
    </location>
</feature>
<dbReference type="PROSITE" id="PS00217">
    <property type="entry name" value="SUGAR_TRANSPORT_2"/>
    <property type="match status" value="1"/>
</dbReference>
<keyword evidence="4 5" id="KW-0472">Membrane</keyword>
<feature type="domain" description="Major facilitator superfamily (MFS) profile" evidence="6">
    <location>
        <begin position="13"/>
        <end position="166"/>
    </location>
</feature>
<evidence type="ECO:0000256" key="1">
    <source>
        <dbReference type="ARBA" id="ARBA00004141"/>
    </source>
</evidence>
<dbReference type="InterPro" id="IPR005829">
    <property type="entry name" value="Sugar_transporter_CS"/>
</dbReference>
<feature type="transmembrane region" description="Helical" evidence="5">
    <location>
        <begin position="138"/>
        <end position="160"/>
    </location>
</feature>
<gene>
    <name evidence="7" type="ORF">METZ01_LOCUS324259</name>
</gene>
<dbReference type="GO" id="GO:0005886">
    <property type="term" value="C:plasma membrane"/>
    <property type="evidence" value="ECO:0007669"/>
    <property type="project" value="TreeGrafter"/>
</dbReference>
<feature type="non-terminal residue" evidence="7">
    <location>
        <position position="166"/>
    </location>
</feature>
<dbReference type="InterPro" id="IPR011701">
    <property type="entry name" value="MFS"/>
</dbReference>
<dbReference type="GO" id="GO:0022857">
    <property type="term" value="F:transmembrane transporter activity"/>
    <property type="evidence" value="ECO:0007669"/>
    <property type="project" value="InterPro"/>
</dbReference>
<reference evidence="7" key="1">
    <citation type="submission" date="2018-05" db="EMBL/GenBank/DDBJ databases">
        <authorList>
            <person name="Lanie J.A."/>
            <person name="Ng W.-L."/>
            <person name="Kazmierczak K.M."/>
            <person name="Andrzejewski T.M."/>
            <person name="Davidsen T.M."/>
            <person name="Wayne K.J."/>
            <person name="Tettelin H."/>
            <person name="Glass J.I."/>
            <person name="Rusch D."/>
            <person name="Podicherti R."/>
            <person name="Tsui H.-C.T."/>
            <person name="Winkler M.E."/>
        </authorList>
    </citation>
    <scope>NUCLEOTIDE SEQUENCE</scope>
</reference>
<evidence type="ECO:0000256" key="5">
    <source>
        <dbReference type="SAM" id="Phobius"/>
    </source>
</evidence>